<reference evidence="7" key="1">
    <citation type="journal article" date="2017" name="Gigascience">
        <title>The genome draft of coconut (Cocos nucifera).</title>
        <authorList>
            <person name="Xiao Y."/>
            <person name="Xu P."/>
            <person name="Fan H."/>
            <person name="Baudouin L."/>
            <person name="Xia W."/>
            <person name="Bocs S."/>
            <person name="Xu J."/>
            <person name="Li Q."/>
            <person name="Guo A."/>
            <person name="Zhou L."/>
            <person name="Li J."/>
            <person name="Wu Y."/>
            <person name="Ma Z."/>
            <person name="Armero A."/>
            <person name="Issali A.E."/>
            <person name="Liu N."/>
            <person name="Peng M."/>
            <person name="Yang Y."/>
        </authorList>
    </citation>
    <scope>NUCLEOTIDE SEQUENCE</scope>
    <source>
        <tissue evidence="7">Spear leaf of Hainan Tall coconut</tissue>
    </source>
</reference>
<dbReference type="Pfam" id="PF00010">
    <property type="entry name" value="HLH"/>
    <property type="match status" value="1"/>
</dbReference>
<dbReference type="InterPro" id="IPR011598">
    <property type="entry name" value="bHLH_dom"/>
</dbReference>
<proteinExistence type="inferred from homology"/>
<comment type="similarity">
    <text evidence="2">Belongs to the bHLH protein family.</text>
</comment>
<evidence type="ECO:0000256" key="5">
    <source>
        <dbReference type="ARBA" id="ARBA00023242"/>
    </source>
</evidence>
<keyword evidence="4" id="KW-0804">Transcription</keyword>
<dbReference type="GO" id="GO:0046983">
    <property type="term" value="F:protein dimerization activity"/>
    <property type="evidence" value="ECO:0007669"/>
    <property type="project" value="InterPro"/>
</dbReference>
<dbReference type="PANTHER" id="PTHR31945:SF68">
    <property type="entry name" value="TRANSCRIPTION FACTOR UDT1"/>
    <property type="match status" value="1"/>
</dbReference>
<reference evidence="7" key="2">
    <citation type="submission" date="2019-07" db="EMBL/GenBank/DDBJ databases">
        <authorList>
            <person name="Yang Y."/>
            <person name="Bocs S."/>
            <person name="Baudouin L."/>
        </authorList>
    </citation>
    <scope>NUCLEOTIDE SEQUENCE</scope>
    <source>
        <tissue evidence="7">Spear leaf of Hainan Tall coconut</tissue>
    </source>
</reference>
<dbReference type="GO" id="GO:0003700">
    <property type="term" value="F:DNA-binding transcription factor activity"/>
    <property type="evidence" value="ECO:0007669"/>
    <property type="project" value="TreeGrafter"/>
</dbReference>
<comment type="caution">
    <text evidence="7">The sequence shown here is derived from an EMBL/GenBank/DDBJ whole genome shotgun (WGS) entry which is preliminary data.</text>
</comment>
<gene>
    <name evidence="7" type="ORF">COCNU_03G013610</name>
</gene>
<evidence type="ECO:0000259" key="6">
    <source>
        <dbReference type="PROSITE" id="PS50888"/>
    </source>
</evidence>
<keyword evidence="8" id="KW-1185">Reference proteome</keyword>
<accession>A0A8K0I3N5</accession>
<evidence type="ECO:0000313" key="7">
    <source>
        <dbReference type="EMBL" id="KAG1335242.1"/>
    </source>
</evidence>
<feature type="domain" description="BHLH" evidence="6">
    <location>
        <begin position="45"/>
        <end position="94"/>
    </location>
</feature>
<dbReference type="GO" id="GO:0005634">
    <property type="term" value="C:nucleus"/>
    <property type="evidence" value="ECO:0007669"/>
    <property type="project" value="UniProtKB-SubCell"/>
</dbReference>
<organism evidence="7 8">
    <name type="scientific">Cocos nucifera</name>
    <name type="common">Coconut palm</name>
    <dbReference type="NCBI Taxonomy" id="13894"/>
    <lineage>
        <taxon>Eukaryota</taxon>
        <taxon>Viridiplantae</taxon>
        <taxon>Streptophyta</taxon>
        <taxon>Embryophyta</taxon>
        <taxon>Tracheophyta</taxon>
        <taxon>Spermatophyta</taxon>
        <taxon>Magnoliopsida</taxon>
        <taxon>Liliopsida</taxon>
        <taxon>Arecaceae</taxon>
        <taxon>Arecoideae</taxon>
        <taxon>Cocoseae</taxon>
        <taxon>Attaleinae</taxon>
        <taxon>Cocos</taxon>
    </lineage>
</organism>
<dbReference type="EMBL" id="CM017874">
    <property type="protein sequence ID" value="KAG1335242.1"/>
    <property type="molecule type" value="Genomic_DNA"/>
</dbReference>
<dbReference type="InterPro" id="IPR051358">
    <property type="entry name" value="TF_AMS/ICE1/BHLH6-like"/>
</dbReference>
<dbReference type="SMART" id="SM00353">
    <property type="entry name" value="HLH"/>
    <property type="match status" value="1"/>
</dbReference>
<dbReference type="Gene3D" id="4.10.280.10">
    <property type="entry name" value="Helix-loop-helix DNA-binding domain"/>
    <property type="match status" value="1"/>
</dbReference>
<dbReference type="GO" id="GO:0043565">
    <property type="term" value="F:sequence-specific DNA binding"/>
    <property type="evidence" value="ECO:0007669"/>
    <property type="project" value="TreeGrafter"/>
</dbReference>
<evidence type="ECO:0000256" key="4">
    <source>
        <dbReference type="ARBA" id="ARBA00023163"/>
    </source>
</evidence>
<dbReference type="Proteomes" id="UP000797356">
    <property type="component" value="Chromosome 3"/>
</dbReference>
<sequence length="218" mass="24328">MPRRPRDRVAGPSLEPSLMEFVDSVLDGCGDECTEPVVMEMGETRYKSKNLEAERRRRSKLNNKLFSLRALVPKITKMSKESTLTDAIDYIKQLQKQVYDLRMELSKIPDEEGEKQGSASSTETIAPPMTIQCQRKVELSPIGENKYHLMIIGESKHAGFTKLLEAISNFGVEVTNINSTTFSGFSHSVFSIDVKDNGEILVTELRKLLLATVGAADT</sequence>
<dbReference type="SUPFAM" id="SSF47459">
    <property type="entry name" value="HLH, helix-loop-helix DNA-binding domain"/>
    <property type="match status" value="1"/>
</dbReference>
<protein>
    <submittedName>
        <fullName evidence="7">Transcription factor UDT1</fullName>
    </submittedName>
</protein>
<keyword evidence="5" id="KW-0539">Nucleus</keyword>
<dbReference type="InterPro" id="IPR036638">
    <property type="entry name" value="HLH_DNA-bd_sf"/>
</dbReference>
<keyword evidence="3" id="KW-0805">Transcription regulation</keyword>
<evidence type="ECO:0000256" key="1">
    <source>
        <dbReference type="ARBA" id="ARBA00004123"/>
    </source>
</evidence>
<evidence type="ECO:0000313" key="8">
    <source>
        <dbReference type="Proteomes" id="UP000797356"/>
    </source>
</evidence>
<dbReference type="PANTHER" id="PTHR31945">
    <property type="entry name" value="TRANSCRIPTION FACTOR SCREAM2-RELATED"/>
    <property type="match status" value="1"/>
</dbReference>
<dbReference type="OrthoDB" id="690068at2759"/>
<dbReference type="AlphaFoldDB" id="A0A8K0I3N5"/>
<dbReference type="PROSITE" id="PS50888">
    <property type="entry name" value="BHLH"/>
    <property type="match status" value="1"/>
</dbReference>
<evidence type="ECO:0000256" key="2">
    <source>
        <dbReference type="ARBA" id="ARBA00005510"/>
    </source>
</evidence>
<name>A0A8K0I3N5_COCNU</name>
<evidence type="ECO:0000256" key="3">
    <source>
        <dbReference type="ARBA" id="ARBA00023015"/>
    </source>
</evidence>
<comment type="subcellular location">
    <subcellularLocation>
        <location evidence="1">Nucleus</location>
    </subcellularLocation>
</comment>